<keyword evidence="2" id="KW-0732">Signal</keyword>
<feature type="chain" id="PRO_5041227928" description="Fucose-specific lectin" evidence="2">
    <location>
        <begin position="22"/>
        <end position="405"/>
    </location>
</feature>
<keyword evidence="4" id="KW-1185">Reference proteome</keyword>
<feature type="region of interest" description="Disordered" evidence="1">
    <location>
        <begin position="28"/>
        <end position="61"/>
    </location>
</feature>
<sequence length="405" mass="43892">MLALIAMALGLGIGLNGKSSSYTFDWSSSSSSDSGTGSTTADGTTNNNNNNDVGQCGGSPRNQIRRQVLSATVLDSNLFMFARGQDNSTWYRSLPTDFIASRNNSDWSRLLPSSTDTFAGPPTAISWLGSRLNVFAPSSHLSNVLTASYVNGTWTSFWENLGASAASPVALCTVPAGAFVEDLDRIDQWVIDSHNDHGVVHDGWNFAQNDFYPAPAKSEWDTTMSDLASASMPAILCHKTDPIYSLLVFGNSTDSLRIRHYLGATDSWTDWADLGGTFRGDPVAVDFRGGQQFHFFGTGTDGIIYTFIWSNGTQATTVGYRPEMVSLQGNFSSVPSAVVTETEGDDGQVDVVALGADGAVKHRAFRMGSWGRTGRIWTWGVGFRTAPRWCLALRIQTRETRRGLL</sequence>
<proteinExistence type="predicted"/>
<dbReference type="EMBL" id="JAULSR010000001">
    <property type="protein sequence ID" value="KAK0634956.1"/>
    <property type="molecule type" value="Genomic_DNA"/>
</dbReference>
<dbReference type="Proteomes" id="UP001174934">
    <property type="component" value="Unassembled WGS sequence"/>
</dbReference>
<accession>A0AA40CDN0</accession>
<evidence type="ECO:0000313" key="4">
    <source>
        <dbReference type="Proteomes" id="UP001174934"/>
    </source>
</evidence>
<dbReference type="SUPFAM" id="SSF89372">
    <property type="entry name" value="Fucose-specific lectin"/>
    <property type="match status" value="1"/>
</dbReference>
<comment type="caution">
    <text evidence="3">The sequence shown here is derived from an EMBL/GenBank/DDBJ whole genome shotgun (WGS) entry which is preliminary data.</text>
</comment>
<protein>
    <recommendedName>
        <fullName evidence="5">Fucose-specific lectin</fullName>
    </recommendedName>
</protein>
<organism evidence="3 4">
    <name type="scientific">Bombardia bombarda</name>
    <dbReference type="NCBI Taxonomy" id="252184"/>
    <lineage>
        <taxon>Eukaryota</taxon>
        <taxon>Fungi</taxon>
        <taxon>Dikarya</taxon>
        <taxon>Ascomycota</taxon>
        <taxon>Pezizomycotina</taxon>
        <taxon>Sordariomycetes</taxon>
        <taxon>Sordariomycetidae</taxon>
        <taxon>Sordariales</taxon>
        <taxon>Lasiosphaeriaceae</taxon>
        <taxon>Bombardia</taxon>
    </lineage>
</organism>
<evidence type="ECO:0000256" key="2">
    <source>
        <dbReference type="SAM" id="SignalP"/>
    </source>
</evidence>
<evidence type="ECO:0008006" key="5">
    <source>
        <dbReference type="Google" id="ProtNLM"/>
    </source>
</evidence>
<reference evidence="3" key="1">
    <citation type="submission" date="2023-06" db="EMBL/GenBank/DDBJ databases">
        <title>Genome-scale phylogeny and comparative genomics of the fungal order Sordariales.</title>
        <authorList>
            <consortium name="Lawrence Berkeley National Laboratory"/>
            <person name="Hensen N."/>
            <person name="Bonometti L."/>
            <person name="Westerberg I."/>
            <person name="Brannstrom I.O."/>
            <person name="Guillou S."/>
            <person name="Cros-Aarteil S."/>
            <person name="Calhoun S."/>
            <person name="Haridas S."/>
            <person name="Kuo A."/>
            <person name="Mondo S."/>
            <person name="Pangilinan J."/>
            <person name="Riley R."/>
            <person name="LaButti K."/>
            <person name="Andreopoulos B."/>
            <person name="Lipzen A."/>
            <person name="Chen C."/>
            <person name="Yanf M."/>
            <person name="Daum C."/>
            <person name="Ng V."/>
            <person name="Clum A."/>
            <person name="Steindorff A."/>
            <person name="Ohm R."/>
            <person name="Martin F."/>
            <person name="Silar P."/>
            <person name="Natvig D."/>
            <person name="Lalanne C."/>
            <person name="Gautier V."/>
            <person name="Ament-velasquez S.L."/>
            <person name="Kruys A."/>
            <person name="Hutchinson M.I."/>
            <person name="Powell A.J."/>
            <person name="Barry K."/>
            <person name="Miller A.N."/>
            <person name="Grigoriev I.V."/>
            <person name="Debuchy R."/>
            <person name="Gladieux P."/>
            <person name="Thoren M.H."/>
            <person name="Johannesson H."/>
        </authorList>
    </citation>
    <scope>NUCLEOTIDE SEQUENCE</scope>
    <source>
        <strain evidence="3">SMH3391-2</strain>
    </source>
</reference>
<dbReference type="AlphaFoldDB" id="A0AA40CDN0"/>
<evidence type="ECO:0000256" key="1">
    <source>
        <dbReference type="SAM" id="MobiDB-lite"/>
    </source>
</evidence>
<dbReference type="Gene3D" id="2.120.10.70">
    <property type="entry name" value="Fucose-specific lectin"/>
    <property type="match status" value="1"/>
</dbReference>
<name>A0AA40CDN0_9PEZI</name>
<feature type="signal peptide" evidence="2">
    <location>
        <begin position="1"/>
        <end position="21"/>
    </location>
</feature>
<gene>
    <name evidence="3" type="ORF">B0T17DRAFT_502551</name>
</gene>
<evidence type="ECO:0000313" key="3">
    <source>
        <dbReference type="EMBL" id="KAK0634956.1"/>
    </source>
</evidence>
<feature type="compositionally biased region" description="Low complexity" evidence="1">
    <location>
        <begin position="28"/>
        <end position="54"/>
    </location>
</feature>